<name>A0A5B9D5I9_9ARCH</name>
<feature type="transmembrane region" description="Helical" evidence="1">
    <location>
        <begin position="265"/>
        <end position="284"/>
    </location>
</feature>
<evidence type="ECO:0000313" key="3">
    <source>
        <dbReference type="Proteomes" id="UP000321408"/>
    </source>
</evidence>
<sequence>MKIFPPADVFSPKQWLSIIGADLSACILWASHFIFEYNACIKIGLELYILAICYLGCVLGGLFALKIIPKMNYYFAFLLFLSLDIMSLIVLITVENPIIVIITLFGAGFFGSSFTGLIFIQFSYALPDPKFNGRANCGGYFVINLLIVFMIVINSNLPLMNIIFLIAIFTIIIISTLIGKSDVNLPPQSSLRITKYIFDKKNIAEIFIAFFWGFFLTIPFYSTFLIYEGIILQEFFNTFVLILFITFVISLFIAGQIYDILGRKVGMLLGLGIQALSFLLIVIINDEYYLDYIFPIVLGIGTTFFLTSIPLIFVEITPKKLIRDKMSLAYIFMGLGMIFAVVIAELLKNEFLKGFSYLVVYLLFMFLIAAIFISQIKETLPSKQELEWQGEMQYLFIYFKSGVTIYNQDLTKLGKKTYYREDSEILLGGALVAVSSIFNEILRERKIIKIIKQENFTIHIEEGKHVIMALIALHEIKKIRSKMQEFLDDFEDFFEDALVKGIAETQLFMPTTKIVQKHFFNYW</sequence>
<keyword evidence="1" id="KW-0812">Transmembrane</keyword>
<dbReference type="GeneID" id="41328161"/>
<dbReference type="EMBL" id="CP042905">
    <property type="protein sequence ID" value="QEE14344.1"/>
    <property type="molecule type" value="Genomic_DNA"/>
</dbReference>
<dbReference type="AlphaFoldDB" id="A0A5B9D5I9"/>
<feature type="transmembrane region" description="Helical" evidence="1">
    <location>
        <begin position="98"/>
        <end position="125"/>
    </location>
</feature>
<feature type="transmembrane region" description="Helical" evidence="1">
    <location>
        <begin position="328"/>
        <end position="348"/>
    </location>
</feature>
<feature type="transmembrane region" description="Helical" evidence="1">
    <location>
        <begin position="239"/>
        <end position="258"/>
    </location>
</feature>
<keyword evidence="1" id="KW-1133">Transmembrane helix</keyword>
<evidence type="ECO:0000313" key="2">
    <source>
        <dbReference type="EMBL" id="QEE14344.1"/>
    </source>
</evidence>
<keyword evidence="1" id="KW-0472">Membrane</keyword>
<proteinExistence type="predicted"/>
<dbReference type="Gene3D" id="1.20.1250.20">
    <property type="entry name" value="MFS general substrate transporter like domains"/>
    <property type="match status" value="1"/>
</dbReference>
<dbReference type="Pfam" id="PF07690">
    <property type="entry name" value="MFS_1"/>
    <property type="match status" value="1"/>
</dbReference>
<gene>
    <name evidence="2" type="ORF">DSAG12_00157</name>
</gene>
<feature type="transmembrane region" description="Helical" evidence="1">
    <location>
        <begin position="159"/>
        <end position="181"/>
    </location>
</feature>
<dbReference type="Proteomes" id="UP000321408">
    <property type="component" value="Chromosome"/>
</dbReference>
<dbReference type="InterPro" id="IPR011701">
    <property type="entry name" value="MFS"/>
</dbReference>
<feature type="transmembrane region" description="Helical" evidence="1">
    <location>
        <begin position="137"/>
        <end position="153"/>
    </location>
</feature>
<feature type="transmembrane region" description="Helical" evidence="1">
    <location>
        <begin position="354"/>
        <end position="373"/>
    </location>
</feature>
<feature type="transmembrane region" description="Helical" evidence="1">
    <location>
        <begin position="47"/>
        <end position="65"/>
    </location>
</feature>
<evidence type="ECO:0000256" key="1">
    <source>
        <dbReference type="SAM" id="Phobius"/>
    </source>
</evidence>
<dbReference type="GO" id="GO:0022857">
    <property type="term" value="F:transmembrane transporter activity"/>
    <property type="evidence" value="ECO:0007669"/>
    <property type="project" value="InterPro"/>
</dbReference>
<organism evidence="2 3">
    <name type="scientific">Promethearchaeum syntrophicum</name>
    <dbReference type="NCBI Taxonomy" id="2594042"/>
    <lineage>
        <taxon>Archaea</taxon>
        <taxon>Promethearchaeati</taxon>
        <taxon>Promethearchaeota</taxon>
        <taxon>Promethearchaeia</taxon>
        <taxon>Promethearchaeales</taxon>
        <taxon>Promethearchaeaceae</taxon>
        <taxon>Promethearchaeum</taxon>
    </lineage>
</organism>
<reference evidence="2 3" key="2">
    <citation type="journal article" date="2024" name="Int. J. Syst. Evol. Microbiol.">
        <title>Promethearchaeum syntrophicum gen. nov., sp. nov., an anaerobic, obligately syntrophic archaeon, the first isolate of the lineage 'Asgard' archaea, and proposal of the new archaeal phylum Promethearchaeota phyl. nov. and kingdom Promethearchaeati regn. nov.</title>
        <authorList>
            <person name="Imachi H."/>
            <person name="Nobu M.K."/>
            <person name="Kato S."/>
            <person name="Takaki Y."/>
            <person name="Miyazaki M."/>
            <person name="Miyata M."/>
            <person name="Ogawara M."/>
            <person name="Saito Y."/>
            <person name="Sakai S."/>
            <person name="Tahara Y.O."/>
            <person name="Takano Y."/>
            <person name="Tasumi E."/>
            <person name="Uematsu K."/>
            <person name="Yoshimura T."/>
            <person name="Itoh T."/>
            <person name="Ohkuma M."/>
            <person name="Takai K."/>
        </authorList>
    </citation>
    <scope>NUCLEOTIDE SEQUENCE [LARGE SCALE GENOMIC DNA]</scope>
    <source>
        <strain evidence="2 3">MK-D1</strain>
    </source>
</reference>
<dbReference type="KEGG" id="psyt:DSAG12_00157"/>
<dbReference type="RefSeq" id="WP_147661301.1">
    <property type="nucleotide sequence ID" value="NZ_CP042905.2"/>
</dbReference>
<feature type="transmembrane region" description="Helical" evidence="1">
    <location>
        <begin position="202"/>
        <end position="227"/>
    </location>
</feature>
<feature type="transmembrane region" description="Helical" evidence="1">
    <location>
        <begin position="72"/>
        <end position="92"/>
    </location>
</feature>
<dbReference type="SUPFAM" id="SSF103473">
    <property type="entry name" value="MFS general substrate transporter"/>
    <property type="match status" value="1"/>
</dbReference>
<keyword evidence="3" id="KW-1185">Reference proteome</keyword>
<feature type="transmembrane region" description="Helical" evidence="1">
    <location>
        <begin position="15"/>
        <end position="35"/>
    </location>
</feature>
<accession>A0A5B9D5I9</accession>
<feature type="transmembrane region" description="Helical" evidence="1">
    <location>
        <begin position="296"/>
        <end position="316"/>
    </location>
</feature>
<reference evidence="2 3" key="1">
    <citation type="journal article" date="2020" name="Nature">
        <title>Isolation of an archaeon at the prokaryote-eukaryote interface.</title>
        <authorList>
            <person name="Imachi H."/>
            <person name="Nobu M.K."/>
            <person name="Nakahara N."/>
            <person name="Morono Y."/>
            <person name="Ogawara M."/>
            <person name="Takaki Y."/>
            <person name="Takano Y."/>
            <person name="Uematsu K."/>
            <person name="Ikuta T."/>
            <person name="Ito M."/>
            <person name="Matsui Y."/>
            <person name="Miyazaki M."/>
            <person name="Murata K."/>
            <person name="Saito Y."/>
            <person name="Sakai S."/>
            <person name="Song C."/>
            <person name="Tasumi E."/>
            <person name="Yamanaka Y."/>
            <person name="Yamaguchi T."/>
            <person name="Kamagata Y."/>
            <person name="Tamaki H."/>
            <person name="Takai K."/>
        </authorList>
    </citation>
    <scope>NUCLEOTIDE SEQUENCE [LARGE SCALE GENOMIC DNA]</scope>
    <source>
        <strain evidence="2 3">MK-D1</strain>
    </source>
</reference>
<dbReference type="InterPro" id="IPR036259">
    <property type="entry name" value="MFS_trans_sf"/>
</dbReference>
<protein>
    <submittedName>
        <fullName evidence="2">MFS transporter</fullName>
    </submittedName>
</protein>